<keyword evidence="3" id="KW-0804">Transcription</keyword>
<keyword evidence="8" id="KW-1185">Reference proteome</keyword>
<dbReference type="SUPFAM" id="SSF52172">
    <property type="entry name" value="CheY-like"/>
    <property type="match status" value="1"/>
</dbReference>
<dbReference type="Gene3D" id="1.10.10.10">
    <property type="entry name" value="Winged helix-like DNA-binding domain superfamily/Winged helix DNA-binding domain"/>
    <property type="match status" value="1"/>
</dbReference>
<evidence type="ECO:0000259" key="6">
    <source>
        <dbReference type="PROSITE" id="PS50110"/>
    </source>
</evidence>
<evidence type="ECO:0000256" key="2">
    <source>
        <dbReference type="ARBA" id="ARBA00023125"/>
    </source>
</evidence>
<organism evidence="7 8">
    <name type="scientific">Azospirillum rugosum</name>
    <dbReference type="NCBI Taxonomy" id="416170"/>
    <lineage>
        <taxon>Bacteria</taxon>
        <taxon>Pseudomonadati</taxon>
        <taxon>Pseudomonadota</taxon>
        <taxon>Alphaproteobacteria</taxon>
        <taxon>Rhodospirillales</taxon>
        <taxon>Azospirillaceae</taxon>
        <taxon>Azospirillum</taxon>
    </lineage>
</organism>
<comment type="caution">
    <text evidence="7">The sequence shown here is derived from an EMBL/GenBank/DDBJ whole genome shotgun (WGS) entry which is preliminary data.</text>
</comment>
<dbReference type="SMART" id="SM00448">
    <property type="entry name" value="REC"/>
    <property type="match status" value="1"/>
</dbReference>
<dbReference type="InterPro" id="IPR036388">
    <property type="entry name" value="WH-like_DNA-bd_sf"/>
</dbReference>
<dbReference type="SMART" id="SM00421">
    <property type="entry name" value="HTH_LUXR"/>
    <property type="match status" value="1"/>
</dbReference>
<feature type="modified residue" description="4-aspartylphosphate" evidence="4">
    <location>
        <position position="63"/>
    </location>
</feature>
<dbReference type="InterPro" id="IPR011006">
    <property type="entry name" value="CheY-like_superfamily"/>
</dbReference>
<keyword evidence="4" id="KW-0597">Phosphoprotein</keyword>
<keyword evidence="2" id="KW-0238">DNA-binding</keyword>
<dbReference type="PROSITE" id="PS00622">
    <property type="entry name" value="HTH_LUXR_1"/>
    <property type="match status" value="1"/>
</dbReference>
<feature type="domain" description="Response regulatory" evidence="6">
    <location>
        <begin position="14"/>
        <end position="128"/>
    </location>
</feature>
<protein>
    <submittedName>
        <fullName evidence="7">FixJ family two-component response regulator</fullName>
    </submittedName>
</protein>
<proteinExistence type="predicted"/>
<dbReference type="PROSITE" id="PS50110">
    <property type="entry name" value="RESPONSE_REGULATORY"/>
    <property type="match status" value="1"/>
</dbReference>
<dbReference type="Proteomes" id="UP000781958">
    <property type="component" value="Unassembled WGS sequence"/>
</dbReference>
<sequence length="211" mass="22916">MTQKADTGAADQPLVLVVDDDEHIREALCDLLRSVGIEALCFASTQEFLQATLPDRPGCLILDVRLPGLSGLEFQRHLASAGNPMPIVFMTGYGDIPMSVRAMKAGASDFLTKPFRDQDMLDAVSGAIEKDRARRASRGAAQEAEAQAATLTPREREVMNAVVKGLMNKQIAGNLGISEVTVKLHRGNVMRKMQVRSVADLVRKVELLESS</sequence>
<feature type="domain" description="HTH luxR-type" evidence="5">
    <location>
        <begin position="144"/>
        <end position="209"/>
    </location>
</feature>
<dbReference type="CDD" id="cd17537">
    <property type="entry name" value="REC_FixJ"/>
    <property type="match status" value="1"/>
</dbReference>
<dbReference type="Pfam" id="PF00196">
    <property type="entry name" value="GerE"/>
    <property type="match status" value="1"/>
</dbReference>
<name>A0ABS4SJT4_9PROT</name>
<dbReference type="PRINTS" id="PR00038">
    <property type="entry name" value="HTHLUXR"/>
</dbReference>
<dbReference type="PANTHER" id="PTHR44688:SF16">
    <property type="entry name" value="DNA-BINDING TRANSCRIPTIONAL ACTIVATOR DEVR_DOSR"/>
    <property type="match status" value="1"/>
</dbReference>
<gene>
    <name evidence="7" type="ORF">J2851_002611</name>
</gene>
<dbReference type="EMBL" id="JAGINP010000008">
    <property type="protein sequence ID" value="MBP2292830.1"/>
    <property type="molecule type" value="Genomic_DNA"/>
</dbReference>
<dbReference type="InterPro" id="IPR001789">
    <property type="entry name" value="Sig_transdc_resp-reg_receiver"/>
</dbReference>
<evidence type="ECO:0000256" key="4">
    <source>
        <dbReference type="PROSITE-ProRule" id="PRU00169"/>
    </source>
</evidence>
<evidence type="ECO:0000256" key="1">
    <source>
        <dbReference type="ARBA" id="ARBA00023015"/>
    </source>
</evidence>
<dbReference type="CDD" id="cd06170">
    <property type="entry name" value="LuxR_C_like"/>
    <property type="match status" value="1"/>
</dbReference>
<evidence type="ECO:0000313" key="8">
    <source>
        <dbReference type="Proteomes" id="UP000781958"/>
    </source>
</evidence>
<dbReference type="RefSeq" id="WP_209766688.1">
    <property type="nucleotide sequence ID" value="NZ_JAGINP010000008.1"/>
</dbReference>
<dbReference type="Gene3D" id="3.40.50.2300">
    <property type="match status" value="1"/>
</dbReference>
<keyword evidence="1" id="KW-0805">Transcription regulation</keyword>
<evidence type="ECO:0000313" key="7">
    <source>
        <dbReference type="EMBL" id="MBP2292830.1"/>
    </source>
</evidence>
<reference evidence="7 8" key="1">
    <citation type="submission" date="2021-03" db="EMBL/GenBank/DDBJ databases">
        <title>Genomic Encyclopedia of Type Strains, Phase III (KMG-III): the genomes of soil and plant-associated and newly described type strains.</title>
        <authorList>
            <person name="Whitman W."/>
        </authorList>
    </citation>
    <scope>NUCLEOTIDE SEQUENCE [LARGE SCALE GENOMIC DNA]</scope>
    <source>
        <strain evidence="7 8">IMMIB AFH-6</strain>
    </source>
</reference>
<dbReference type="PROSITE" id="PS50043">
    <property type="entry name" value="HTH_LUXR_2"/>
    <property type="match status" value="1"/>
</dbReference>
<dbReference type="Pfam" id="PF00072">
    <property type="entry name" value="Response_reg"/>
    <property type="match status" value="1"/>
</dbReference>
<evidence type="ECO:0000256" key="3">
    <source>
        <dbReference type="ARBA" id="ARBA00023163"/>
    </source>
</evidence>
<evidence type="ECO:0000259" key="5">
    <source>
        <dbReference type="PROSITE" id="PS50043"/>
    </source>
</evidence>
<accession>A0ABS4SJT4</accession>
<dbReference type="PANTHER" id="PTHR44688">
    <property type="entry name" value="DNA-BINDING TRANSCRIPTIONAL ACTIVATOR DEVR_DOSR"/>
    <property type="match status" value="1"/>
</dbReference>
<dbReference type="InterPro" id="IPR000792">
    <property type="entry name" value="Tscrpt_reg_LuxR_C"/>
</dbReference>